<dbReference type="Pfam" id="PF04909">
    <property type="entry name" value="Amidohydro_2"/>
    <property type="match status" value="1"/>
</dbReference>
<dbReference type="Gene3D" id="3.20.20.140">
    <property type="entry name" value="Metal-dependent hydrolases"/>
    <property type="match status" value="1"/>
</dbReference>
<sequence length="272" mass="30531">MNFVDFHVHAGKFSLLRDDIQGLLTKFPFEEGVDVREIFSNPSALKAYLQERGAVRAVILAECGPGTNFSIDSQLILDFCGNDPFFVPFGNINPLHHADPLQEWHKDFERGIKGYKFYPADHGFDPYLDSMMAVYEMCAEVGQPIMFHTGLTAQRDTEQKFIRPGDFRRLVETFPRLKVIFAHGGKPTWYDEALEMAVRYPGVYLDTALVPAEVLVDWLHERPAVHSKVLFGSDLPVCGSYSAVCQKILDAGFDRELLQAVLSGNADQVLAG</sequence>
<keyword evidence="1" id="KW-0456">Lyase</keyword>
<reference evidence="3 4" key="1">
    <citation type="submission" date="2015-09" db="EMBL/GenBank/DDBJ databases">
        <title>Genome announcement of multiple Pseudomonas syringae strains.</title>
        <authorList>
            <person name="Thakur S."/>
            <person name="Wang P.W."/>
            <person name="Gong Y."/>
            <person name="Weir B.S."/>
            <person name="Guttman D.S."/>
        </authorList>
    </citation>
    <scope>NUCLEOTIDE SEQUENCE [LARGE SCALE GENOMIC DNA]</scope>
    <source>
        <strain evidence="3 4">ICMP9419</strain>
    </source>
</reference>
<dbReference type="PANTHER" id="PTHR21240">
    <property type="entry name" value="2-AMINO-3-CARBOXYLMUCONATE-6-SEMIALDEHYDE DECARBOXYLASE"/>
    <property type="match status" value="1"/>
</dbReference>
<dbReference type="AlphaFoldDB" id="A0A0P9P718"/>
<dbReference type="PATRIC" id="fig|264450.4.peg.4389"/>
<gene>
    <name evidence="3" type="ORF">ALO79_200198</name>
</gene>
<dbReference type="SUPFAM" id="SSF51556">
    <property type="entry name" value="Metallo-dependent hydrolases"/>
    <property type="match status" value="1"/>
</dbReference>
<organism evidence="3 4">
    <name type="scientific">Pseudomonas syringae pv. castaneae</name>
    <dbReference type="NCBI Taxonomy" id="264450"/>
    <lineage>
        <taxon>Bacteria</taxon>
        <taxon>Pseudomonadati</taxon>
        <taxon>Pseudomonadota</taxon>
        <taxon>Gammaproteobacteria</taxon>
        <taxon>Pseudomonadales</taxon>
        <taxon>Pseudomonadaceae</taxon>
        <taxon>Pseudomonas</taxon>
        <taxon>Pseudomonas syringae</taxon>
    </lineage>
</organism>
<feature type="domain" description="Amidohydrolase-related" evidence="2">
    <location>
        <begin position="4"/>
        <end position="269"/>
    </location>
</feature>
<dbReference type="GO" id="GO:0016831">
    <property type="term" value="F:carboxy-lyase activity"/>
    <property type="evidence" value="ECO:0007669"/>
    <property type="project" value="InterPro"/>
</dbReference>
<protein>
    <recommendedName>
        <fullName evidence="2">Amidohydrolase-related domain-containing protein</fullName>
    </recommendedName>
</protein>
<accession>A0A0P9P718</accession>
<dbReference type="RefSeq" id="WP_024778161.1">
    <property type="nucleotide sequence ID" value="NZ_LJQD01000327.1"/>
</dbReference>
<dbReference type="GO" id="GO:0016787">
    <property type="term" value="F:hydrolase activity"/>
    <property type="evidence" value="ECO:0007669"/>
    <property type="project" value="InterPro"/>
</dbReference>
<dbReference type="GeneID" id="55644811"/>
<dbReference type="CDD" id="cd01292">
    <property type="entry name" value="metallo-dependent_hydrolases"/>
    <property type="match status" value="1"/>
</dbReference>
<proteinExistence type="predicted"/>
<evidence type="ECO:0000313" key="4">
    <source>
        <dbReference type="Proteomes" id="UP000050381"/>
    </source>
</evidence>
<dbReference type="EMBL" id="LJQD01000327">
    <property type="protein sequence ID" value="KPW94108.1"/>
    <property type="molecule type" value="Genomic_DNA"/>
</dbReference>
<dbReference type="InterPro" id="IPR032466">
    <property type="entry name" value="Metal_Hydrolase"/>
</dbReference>
<dbReference type="Proteomes" id="UP000050381">
    <property type="component" value="Unassembled WGS sequence"/>
</dbReference>
<dbReference type="PANTHER" id="PTHR21240:SF19">
    <property type="entry name" value="CATALYTIC_ HYDROLASE"/>
    <property type="match status" value="1"/>
</dbReference>
<evidence type="ECO:0000259" key="2">
    <source>
        <dbReference type="Pfam" id="PF04909"/>
    </source>
</evidence>
<comment type="caution">
    <text evidence="3">The sequence shown here is derived from an EMBL/GenBank/DDBJ whole genome shotgun (WGS) entry which is preliminary data.</text>
</comment>
<evidence type="ECO:0000313" key="3">
    <source>
        <dbReference type="EMBL" id="KPW94108.1"/>
    </source>
</evidence>
<dbReference type="InterPro" id="IPR032465">
    <property type="entry name" value="ACMSD"/>
</dbReference>
<name>A0A0P9P718_PSESX</name>
<dbReference type="InterPro" id="IPR006680">
    <property type="entry name" value="Amidohydro-rel"/>
</dbReference>
<evidence type="ECO:0000256" key="1">
    <source>
        <dbReference type="ARBA" id="ARBA00023239"/>
    </source>
</evidence>